<proteinExistence type="predicted"/>
<evidence type="ECO:0000313" key="2">
    <source>
        <dbReference type="Proteomes" id="UP001446205"/>
    </source>
</evidence>
<dbReference type="EMBL" id="JBBPCO010000009">
    <property type="protein sequence ID" value="MEK8090029.1"/>
    <property type="molecule type" value="Genomic_DNA"/>
</dbReference>
<comment type="caution">
    <text evidence="1">The sequence shown here is derived from an EMBL/GenBank/DDBJ whole genome shotgun (WGS) entry which is preliminary data.</text>
</comment>
<reference evidence="1 2" key="1">
    <citation type="submission" date="2024-04" db="EMBL/GenBank/DDBJ databases">
        <authorList>
            <person name="Abashina T."/>
            <person name="Shaikin A."/>
        </authorList>
    </citation>
    <scope>NUCLEOTIDE SEQUENCE [LARGE SCALE GENOMIC DNA]</scope>
    <source>
        <strain evidence="1 2">AAFK</strain>
    </source>
</reference>
<dbReference type="Proteomes" id="UP001446205">
    <property type="component" value="Unassembled WGS sequence"/>
</dbReference>
<gene>
    <name evidence="1" type="ORF">WOB96_09640</name>
</gene>
<keyword evidence="2" id="KW-1185">Reference proteome</keyword>
<evidence type="ECO:0000313" key="1">
    <source>
        <dbReference type="EMBL" id="MEK8090029.1"/>
    </source>
</evidence>
<organism evidence="1 2">
    <name type="scientific">Thermithiobacillus plumbiphilus</name>
    <dbReference type="NCBI Taxonomy" id="1729899"/>
    <lineage>
        <taxon>Bacteria</taxon>
        <taxon>Pseudomonadati</taxon>
        <taxon>Pseudomonadota</taxon>
        <taxon>Acidithiobacillia</taxon>
        <taxon>Acidithiobacillales</taxon>
        <taxon>Thermithiobacillaceae</taxon>
        <taxon>Thermithiobacillus</taxon>
    </lineage>
</organism>
<sequence length="68" mass="7735">MHIVEESENRLVIRLDTLEAQEIASDLLDKAKFAGDAAKQLGNMLRDAGFCLPEEEKPHFEHHNPLDH</sequence>
<accession>A0ABU9D9H5</accession>
<name>A0ABU9D9H5_9PROT</name>
<dbReference type="RefSeq" id="WP_341371086.1">
    <property type="nucleotide sequence ID" value="NZ_JBBPCO010000009.1"/>
</dbReference>
<protein>
    <submittedName>
        <fullName evidence="1">Uncharacterized protein</fullName>
    </submittedName>
</protein>